<evidence type="ECO:0000256" key="1">
    <source>
        <dbReference type="SAM" id="MobiDB-lite"/>
    </source>
</evidence>
<feature type="compositionally biased region" description="Basic and acidic residues" evidence="1">
    <location>
        <begin position="104"/>
        <end position="117"/>
    </location>
</feature>
<evidence type="ECO:0000313" key="3">
    <source>
        <dbReference type="EMBL" id="NGO70886.1"/>
    </source>
</evidence>
<accession>A0A6G4X018</accession>
<organism evidence="3 4">
    <name type="scientific">Streptomyces boncukensis</name>
    <dbReference type="NCBI Taxonomy" id="2711219"/>
    <lineage>
        <taxon>Bacteria</taxon>
        <taxon>Bacillati</taxon>
        <taxon>Actinomycetota</taxon>
        <taxon>Actinomycetes</taxon>
        <taxon>Kitasatosporales</taxon>
        <taxon>Streptomycetaceae</taxon>
        <taxon>Streptomyces</taxon>
    </lineage>
</organism>
<feature type="chain" id="PRO_5026286508" description="Secreted protein" evidence="2">
    <location>
        <begin position="24"/>
        <end position="131"/>
    </location>
</feature>
<keyword evidence="2" id="KW-0732">Signal</keyword>
<dbReference type="RefSeq" id="WP_165300537.1">
    <property type="nucleotide sequence ID" value="NZ_JAAKZZ010000242.1"/>
</dbReference>
<evidence type="ECO:0008006" key="5">
    <source>
        <dbReference type="Google" id="ProtNLM"/>
    </source>
</evidence>
<proteinExistence type="predicted"/>
<dbReference type="AlphaFoldDB" id="A0A6G4X018"/>
<feature type="region of interest" description="Disordered" evidence="1">
    <location>
        <begin position="104"/>
        <end position="131"/>
    </location>
</feature>
<evidence type="ECO:0000313" key="4">
    <source>
        <dbReference type="Proteomes" id="UP000477722"/>
    </source>
</evidence>
<protein>
    <recommendedName>
        <fullName evidence="5">Secreted protein</fullName>
    </recommendedName>
</protein>
<gene>
    <name evidence="3" type="ORF">G5C65_21505</name>
</gene>
<dbReference type="Proteomes" id="UP000477722">
    <property type="component" value="Unassembled WGS sequence"/>
</dbReference>
<dbReference type="PROSITE" id="PS51257">
    <property type="entry name" value="PROKAR_LIPOPROTEIN"/>
    <property type="match status" value="1"/>
</dbReference>
<dbReference type="EMBL" id="JAAKZZ010000242">
    <property type="protein sequence ID" value="NGO70886.1"/>
    <property type="molecule type" value="Genomic_DNA"/>
</dbReference>
<name>A0A6G4X018_9ACTN</name>
<feature type="signal peptide" evidence="2">
    <location>
        <begin position="1"/>
        <end position="23"/>
    </location>
</feature>
<comment type="caution">
    <text evidence="3">The sequence shown here is derived from an EMBL/GenBank/DDBJ whole genome shotgun (WGS) entry which is preliminary data.</text>
</comment>
<evidence type="ECO:0000256" key="2">
    <source>
        <dbReference type="SAM" id="SignalP"/>
    </source>
</evidence>
<keyword evidence="4" id="KW-1185">Reference proteome</keyword>
<reference evidence="3 4" key="1">
    <citation type="submission" date="2020-02" db="EMBL/GenBank/DDBJ databases">
        <title>Whole-genome analyses of novel actinobacteria.</title>
        <authorList>
            <person name="Sahin N."/>
            <person name="Tatar D."/>
        </authorList>
    </citation>
    <scope>NUCLEOTIDE SEQUENCE [LARGE SCALE GENOMIC DNA]</scope>
    <source>
        <strain evidence="3 4">SB3404</strain>
    </source>
</reference>
<sequence>MLRRTTVAAVAAVALAVPLAAGCDDKDAGDAVGRALDCAKTALEVSDAVDDAQRAALEAAVKPDEADEPLDRVDENLKRVKDKTDDADVERIADKLGDAVDSMRKDVEADRKPDTRPLTEAADELTKICKN</sequence>